<dbReference type="PROSITE" id="PS51257">
    <property type="entry name" value="PROKAR_LIPOPROTEIN"/>
    <property type="match status" value="1"/>
</dbReference>
<dbReference type="GO" id="GO:0046491">
    <property type="term" value="P:L-methylmalonyl-CoA metabolic process"/>
    <property type="evidence" value="ECO:0007669"/>
    <property type="project" value="TreeGrafter"/>
</dbReference>
<dbReference type="GO" id="GO:0004493">
    <property type="term" value="F:methylmalonyl-CoA epimerase activity"/>
    <property type="evidence" value="ECO:0007669"/>
    <property type="project" value="TreeGrafter"/>
</dbReference>
<evidence type="ECO:0000313" key="4">
    <source>
        <dbReference type="EMBL" id="OCX18955.1"/>
    </source>
</evidence>
<dbReference type="RefSeq" id="WP_024926098.1">
    <property type="nucleotide sequence ID" value="NZ_MDEO01000031.1"/>
</dbReference>
<name>A0A1C2DWB3_9HYPH</name>
<protein>
    <submittedName>
        <fullName evidence="4">Glyoxalase</fullName>
    </submittedName>
</protein>
<dbReference type="STRING" id="1566387.QV13_10850"/>
<dbReference type="Pfam" id="PF13669">
    <property type="entry name" value="Glyoxalase_4"/>
    <property type="match status" value="1"/>
</dbReference>
<gene>
    <name evidence="4" type="ORF">QV13_10850</name>
</gene>
<dbReference type="SUPFAM" id="SSF54593">
    <property type="entry name" value="Glyoxalase/Bleomycin resistance protein/Dihydroxybiphenyl dioxygenase"/>
    <property type="match status" value="1"/>
</dbReference>
<accession>A0A1C2DWB3</accession>
<evidence type="ECO:0000256" key="1">
    <source>
        <dbReference type="ARBA" id="ARBA00022723"/>
    </source>
</evidence>
<proteinExistence type="predicted"/>
<sequence length="198" mass="21225">MGKQLLIAVLLASAACVTNAAAEPMPGVRGINHIGLTVPDIKAAEAFFVDVMGCQKAMSFGPFRDDKGEFMKDLVDVDPRAVINQITLLRCASGSNIELFDYSAPDKKEVRPRNSDDGGHHIAFYVDDIDAAAKYLAAKGIRTLKGPLPVNDGPAAGQSILYFFAPWGLQLEAISFPKGMAYEKNGGPVLWSNTDPAK</sequence>
<dbReference type="PROSITE" id="PS51819">
    <property type="entry name" value="VOC"/>
    <property type="match status" value="1"/>
</dbReference>
<dbReference type="AlphaFoldDB" id="A0A1C2DWB3"/>
<keyword evidence="1" id="KW-0479">Metal-binding</keyword>
<dbReference type="PANTHER" id="PTHR43048">
    <property type="entry name" value="METHYLMALONYL-COA EPIMERASE"/>
    <property type="match status" value="1"/>
</dbReference>
<dbReference type="InterPro" id="IPR029068">
    <property type="entry name" value="Glyas_Bleomycin-R_OHBP_Dase"/>
</dbReference>
<feature type="signal peptide" evidence="2">
    <location>
        <begin position="1"/>
        <end position="20"/>
    </location>
</feature>
<evidence type="ECO:0000256" key="2">
    <source>
        <dbReference type="SAM" id="SignalP"/>
    </source>
</evidence>
<dbReference type="EMBL" id="MDEO01000031">
    <property type="protein sequence ID" value="OCX18955.1"/>
    <property type="molecule type" value="Genomic_DNA"/>
</dbReference>
<dbReference type="InterPro" id="IPR037523">
    <property type="entry name" value="VOC_core"/>
</dbReference>
<dbReference type="Gene3D" id="3.10.180.10">
    <property type="entry name" value="2,3-Dihydroxybiphenyl 1,2-Dioxygenase, domain 1"/>
    <property type="match status" value="1"/>
</dbReference>
<reference evidence="4 5" key="1">
    <citation type="submission" date="2016-08" db="EMBL/GenBank/DDBJ databases">
        <title>Whole genome sequence of Mesorhizobium sp. strain UASWS1009 isolated from industrial sewage.</title>
        <authorList>
            <person name="Crovadore J."/>
            <person name="Calmin G."/>
            <person name="Chablais R."/>
            <person name="Cochard B."/>
            <person name="Lefort F."/>
        </authorList>
    </citation>
    <scope>NUCLEOTIDE SEQUENCE [LARGE SCALE GENOMIC DNA]</scope>
    <source>
        <strain evidence="4 5">UASWS1009</strain>
    </source>
</reference>
<organism evidence="4 5">
    <name type="scientific">Mesorhizobium hungaricum</name>
    <dbReference type="NCBI Taxonomy" id="1566387"/>
    <lineage>
        <taxon>Bacteria</taxon>
        <taxon>Pseudomonadati</taxon>
        <taxon>Pseudomonadota</taxon>
        <taxon>Alphaproteobacteria</taxon>
        <taxon>Hyphomicrobiales</taxon>
        <taxon>Phyllobacteriaceae</taxon>
        <taxon>Mesorhizobium</taxon>
    </lineage>
</organism>
<keyword evidence="2" id="KW-0732">Signal</keyword>
<dbReference type="GO" id="GO:0046872">
    <property type="term" value="F:metal ion binding"/>
    <property type="evidence" value="ECO:0007669"/>
    <property type="project" value="UniProtKB-KW"/>
</dbReference>
<dbReference type="PANTHER" id="PTHR43048:SF6">
    <property type="entry name" value="BLR8189 PROTEIN"/>
    <property type="match status" value="1"/>
</dbReference>
<keyword evidence="5" id="KW-1185">Reference proteome</keyword>
<comment type="caution">
    <text evidence="4">The sequence shown here is derived from an EMBL/GenBank/DDBJ whole genome shotgun (WGS) entry which is preliminary data.</text>
</comment>
<dbReference type="Proteomes" id="UP000094412">
    <property type="component" value="Unassembled WGS sequence"/>
</dbReference>
<feature type="domain" description="VOC" evidence="3">
    <location>
        <begin position="30"/>
        <end position="176"/>
    </location>
</feature>
<evidence type="ECO:0000259" key="3">
    <source>
        <dbReference type="PROSITE" id="PS51819"/>
    </source>
</evidence>
<dbReference type="InterPro" id="IPR051785">
    <property type="entry name" value="MMCE/EMCE_epimerase"/>
</dbReference>
<dbReference type="OrthoDB" id="2613830at2"/>
<feature type="chain" id="PRO_5008659747" evidence="2">
    <location>
        <begin position="21"/>
        <end position="198"/>
    </location>
</feature>
<evidence type="ECO:0000313" key="5">
    <source>
        <dbReference type="Proteomes" id="UP000094412"/>
    </source>
</evidence>